<accession>A0A328U9T0</accession>
<dbReference type="AlphaFoldDB" id="A0A328U9T0"/>
<keyword evidence="5" id="KW-1185">Reference proteome</keyword>
<dbReference type="Gene3D" id="3.30.457.10">
    <property type="entry name" value="Copper amine oxidase-like, N-terminal domain"/>
    <property type="match status" value="1"/>
</dbReference>
<dbReference type="InterPro" id="IPR015943">
    <property type="entry name" value="WD40/YVTN_repeat-like_dom_sf"/>
</dbReference>
<sequence>MKSSPVIIYRITPVLCTVALIFMLIAAIMPQKTAGAADQGNDPFIRQLWHVSVPGYIGKIAMSNGGMLYVISTEDHQSGTLYALTKEGEVKWQRYLPVSSRTPVLDDMKQRVYVTDGTLRALDGATGEQLWSFSPKGDTVTGMPTVHDDIVYAISNLTGTVYAIDTNGSLLWKDQIANGGHLSPVAVSEDGTMAVLHTYPDMIVDKSEPLARQISSEDGSVSAYMDKSTLFAFDKDGFPLWQTELKGAIARTEAPIVFDGGYAIDGDVFYIVDHNGKVLYKPQAGEWSSPGQAALIDNILYYPSNNNFHLFDTKGRLLKSIHTGGVAGNAVMDREGRIVFWQEFGRIVMINKNETWRILFAPLSGYPSGSLLLDTDGVYYTTYTSGSTGHMIALKDTSVQMQANKSITVWLDGMPLSLKTEPVAARGRIYLPMRELFTALGAKVDYDEQRRTITAVKGNTTIKLTIGSNTATVNGKAIILDAPGKVLNGRMMVPLRFVSESFGYNTGWDQDDKKVTITS</sequence>
<evidence type="ECO:0000259" key="3">
    <source>
        <dbReference type="Pfam" id="PF13360"/>
    </source>
</evidence>
<evidence type="ECO:0000256" key="1">
    <source>
        <dbReference type="SAM" id="Phobius"/>
    </source>
</evidence>
<feature type="domain" description="Copper amine oxidase-like N-terminal" evidence="2">
    <location>
        <begin position="411"/>
        <end position="517"/>
    </location>
</feature>
<evidence type="ECO:0000259" key="2">
    <source>
        <dbReference type="Pfam" id="PF07833"/>
    </source>
</evidence>
<evidence type="ECO:0008006" key="6">
    <source>
        <dbReference type="Google" id="ProtNLM"/>
    </source>
</evidence>
<protein>
    <recommendedName>
        <fullName evidence="6">Copper amine oxidase-like N-terminal domain-containing protein</fullName>
    </recommendedName>
</protein>
<evidence type="ECO:0000313" key="4">
    <source>
        <dbReference type="EMBL" id="RAP78101.1"/>
    </source>
</evidence>
<dbReference type="Pfam" id="PF07833">
    <property type="entry name" value="Cu_amine_oxidN1"/>
    <property type="match status" value="1"/>
</dbReference>
<dbReference type="InterPro" id="IPR036582">
    <property type="entry name" value="Mao_N_sf"/>
</dbReference>
<feature type="domain" description="Pyrrolo-quinoline quinone repeat" evidence="3">
    <location>
        <begin position="46"/>
        <end position="178"/>
    </location>
</feature>
<dbReference type="PANTHER" id="PTHR34512:SF30">
    <property type="entry name" value="OUTER MEMBRANE PROTEIN ASSEMBLY FACTOR BAMB"/>
    <property type="match status" value="1"/>
</dbReference>
<evidence type="ECO:0000313" key="5">
    <source>
        <dbReference type="Proteomes" id="UP000249260"/>
    </source>
</evidence>
<dbReference type="EMBL" id="QLUW01000001">
    <property type="protein sequence ID" value="RAP78101.1"/>
    <property type="molecule type" value="Genomic_DNA"/>
</dbReference>
<dbReference type="Pfam" id="PF13360">
    <property type="entry name" value="PQQ_2"/>
    <property type="match status" value="1"/>
</dbReference>
<dbReference type="InterPro" id="IPR012854">
    <property type="entry name" value="Cu_amine_oxidase-like_N"/>
</dbReference>
<dbReference type="OrthoDB" id="2613833at2"/>
<dbReference type="RefSeq" id="WP_112881226.1">
    <property type="nucleotide sequence ID" value="NZ_QLUW01000001.1"/>
</dbReference>
<organism evidence="4 5">
    <name type="scientific">Paenibacillus montanisoli</name>
    <dbReference type="NCBI Taxonomy" id="2081970"/>
    <lineage>
        <taxon>Bacteria</taxon>
        <taxon>Bacillati</taxon>
        <taxon>Bacillota</taxon>
        <taxon>Bacilli</taxon>
        <taxon>Bacillales</taxon>
        <taxon>Paenibacillaceae</taxon>
        <taxon>Paenibacillus</taxon>
    </lineage>
</organism>
<dbReference type="PANTHER" id="PTHR34512">
    <property type="entry name" value="CELL SURFACE PROTEIN"/>
    <property type="match status" value="1"/>
</dbReference>
<feature type="transmembrane region" description="Helical" evidence="1">
    <location>
        <begin position="7"/>
        <end position="29"/>
    </location>
</feature>
<dbReference type="Gene3D" id="2.130.10.10">
    <property type="entry name" value="YVTN repeat-like/Quinoprotein amine dehydrogenase"/>
    <property type="match status" value="1"/>
</dbReference>
<keyword evidence="1" id="KW-0472">Membrane</keyword>
<dbReference type="SMART" id="SM00564">
    <property type="entry name" value="PQQ"/>
    <property type="match status" value="3"/>
</dbReference>
<dbReference type="InterPro" id="IPR018391">
    <property type="entry name" value="PQQ_b-propeller_rpt"/>
</dbReference>
<dbReference type="SUPFAM" id="SSF50998">
    <property type="entry name" value="Quinoprotein alcohol dehydrogenase-like"/>
    <property type="match status" value="1"/>
</dbReference>
<dbReference type="Proteomes" id="UP000249260">
    <property type="component" value="Unassembled WGS sequence"/>
</dbReference>
<comment type="caution">
    <text evidence="4">The sequence shown here is derived from an EMBL/GenBank/DDBJ whole genome shotgun (WGS) entry which is preliminary data.</text>
</comment>
<gene>
    <name evidence="4" type="ORF">DL346_06575</name>
</gene>
<dbReference type="InterPro" id="IPR002372">
    <property type="entry name" value="PQQ_rpt_dom"/>
</dbReference>
<proteinExistence type="predicted"/>
<keyword evidence="1" id="KW-0812">Transmembrane</keyword>
<dbReference type="SUPFAM" id="SSF55383">
    <property type="entry name" value="Copper amine oxidase, domain N"/>
    <property type="match status" value="1"/>
</dbReference>
<dbReference type="InterPro" id="IPR011047">
    <property type="entry name" value="Quinoprotein_ADH-like_sf"/>
</dbReference>
<keyword evidence="1" id="KW-1133">Transmembrane helix</keyword>
<reference evidence="4 5" key="1">
    <citation type="submission" date="2018-06" db="EMBL/GenBank/DDBJ databases">
        <title>Paenibacillus montanisoli sp. nov., isolated from mountain area soil.</title>
        <authorList>
            <person name="Wu M."/>
        </authorList>
    </citation>
    <scope>NUCLEOTIDE SEQUENCE [LARGE SCALE GENOMIC DNA]</scope>
    <source>
        <strain evidence="4 5">RA17</strain>
    </source>
</reference>
<name>A0A328U9T0_9BACL</name>